<dbReference type="GO" id="GO:0004519">
    <property type="term" value="F:endonuclease activity"/>
    <property type="evidence" value="ECO:0007669"/>
    <property type="project" value="UniProtKB-KW"/>
</dbReference>
<keyword evidence="2" id="KW-1185">Reference proteome</keyword>
<name>A0ABU0S826_9HYPH</name>
<reference evidence="1 2" key="1">
    <citation type="submission" date="2023-07" db="EMBL/GenBank/DDBJ databases">
        <title>Comparative genomics of wheat-associated soil bacteria to identify genetic determinants of phenazine resistance.</title>
        <authorList>
            <person name="Mouncey N."/>
        </authorList>
    </citation>
    <scope>NUCLEOTIDE SEQUENCE [LARGE SCALE GENOMIC DNA]</scope>
    <source>
        <strain evidence="1 2">W4I11</strain>
    </source>
</reference>
<dbReference type="RefSeq" id="WP_307280223.1">
    <property type="nucleotide sequence ID" value="NZ_JAUSZT010000003.1"/>
</dbReference>
<protein>
    <submittedName>
        <fullName evidence="1">Holliday junction resolvasome RuvABC endonuclease subunit</fullName>
    </submittedName>
</protein>
<dbReference type="SUPFAM" id="SSF53098">
    <property type="entry name" value="Ribonuclease H-like"/>
    <property type="match status" value="1"/>
</dbReference>
<proteinExistence type="predicted"/>
<evidence type="ECO:0000313" key="1">
    <source>
        <dbReference type="EMBL" id="MDQ0996901.1"/>
    </source>
</evidence>
<keyword evidence="1" id="KW-0378">Hydrolase</keyword>
<evidence type="ECO:0000313" key="2">
    <source>
        <dbReference type="Proteomes" id="UP001237780"/>
    </source>
</evidence>
<gene>
    <name evidence="1" type="ORF">QFZ34_002083</name>
</gene>
<dbReference type="Proteomes" id="UP001237780">
    <property type="component" value="Unassembled WGS sequence"/>
</dbReference>
<keyword evidence="1" id="KW-0540">Nuclease</keyword>
<dbReference type="InterPro" id="IPR036397">
    <property type="entry name" value="RNaseH_sf"/>
</dbReference>
<comment type="caution">
    <text evidence="1">The sequence shown here is derived from an EMBL/GenBank/DDBJ whole genome shotgun (WGS) entry which is preliminary data.</text>
</comment>
<sequence>MTLILSFDPAQTTGYAYYDDQAPLAAIEAGTIKCIGESYEDKAASLGRSLVKIIKAKRPDFIAIEMPIRTQPGQQKRNVKFMGEEQQIESSGSGLNAVISSNQLVGAISAIVGAYNIEFVTIAPVTWRKSFLGFGTHKGWTRQDWKKAVRDRCASLRIVVTNSDQADAVGIAFAASHHAAVRALKAKVAA</sequence>
<dbReference type="InterPro" id="IPR012337">
    <property type="entry name" value="RNaseH-like_sf"/>
</dbReference>
<accession>A0ABU0S826</accession>
<dbReference type="Gene3D" id="3.30.420.10">
    <property type="entry name" value="Ribonuclease H-like superfamily/Ribonuclease H"/>
    <property type="match status" value="1"/>
</dbReference>
<keyword evidence="1" id="KW-0255">Endonuclease</keyword>
<dbReference type="EMBL" id="JAUSZT010000003">
    <property type="protein sequence ID" value="MDQ0996901.1"/>
    <property type="molecule type" value="Genomic_DNA"/>
</dbReference>
<organism evidence="1 2">
    <name type="scientific">Phyllobacterium ifriqiyense</name>
    <dbReference type="NCBI Taxonomy" id="314238"/>
    <lineage>
        <taxon>Bacteria</taxon>
        <taxon>Pseudomonadati</taxon>
        <taxon>Pseudomonadota</taxon>
        <taxon>Alphaproteobacteria</taxon>
        <taxon>Hyphomicrobiales</taxon>
        <taxon>Phyllobacteriaceae</taxon>
        <taxon>Phyllobacterium</taxon>
    </lineage>
</organism>